<accession>A0A1M5IPR6</accession>
<protein>
    <submittedName>
        <fullName evidence="6">Glucose/arabinose dehydrogenase, beta-propeller fold</fullName>
    </submittedName>
</protein>
<dbReference type="Pfam" id="PF07995">
    <property type="entry name" value="GSDH"/>
    <property type="match status" value="1"/>
</dbReference>
<keyword evidence="3 4" id="KW-0408">Iron</keyword>
<dbReference type="Proteomes" id="UP000184041">
    <property type="component" value="Unassembled WGS sequence"/>
</dbReference>
<dbReference type="InterPro" id="IPR011041">
    <property type="entry name" value="Quinoprot_gluc/sorb_DH_b-prop"/>
</dbReference>
<keyword evidence="2 4" id="KW-0479">Metal-binding</keyword>
<dbReference type="Gene3D" id="2.120.10.30">
    <property type="entry name" value="TolB, C-terminal domain"/>
    <property type="match status" value="1"/>
</dbReference>
<dbReference type="Pfam" id="PF00034">
    <property type="entry name" value="Cytochrom_C"/>
    <property type="match status" value="1"/>
</dbReference>
<organism evidence="6 7">
    <name type="scientific">Fodinibius roseus</name>
    <dbReference type="NCBI Taxonomy" id="1194090"/>
    <lineage>
        <taxon>Bacteria</taxon>
        <taxon>Pseudomonadati</taxon>
        <taxon>Balneolota</taxon>
        <taxon>Balneolia</taxon>
        <taxon>Balneolales</taxon>
        <taxon>Balneolaceae</taxon>
        <taxon>Fodinibius</taxon>
    </lineage>
</organism>
<feature type="domain" description="Cytochrome c" evidence="5">
    <location>
        <begin position="413"/>
        <end position="502"/>
    </location>
</feature>
<dbReference type="SUPFAM" id="SSF50952">
    <property type="entry name" value="Soluble quinoprotein glucose dehydrogenase"/>
    <property type="match status" value="1"/>
</dbReference>
<dbReference type="OrthoDB" id="9770043at2"/>
<name>A0A1M5IPR6_9BACT</name>
<dbReference type="PROSITE" id="PS51007">
    <property type="entry name" value="CYTC"/>
    <property type="match status" value="1"/>
</dbReference>
<dbReference type="GO" id="GO:0046872">
    <property type="term" value="F:metal ion binding"/>
    <property type="evidence" value="ECO:0007669"/>
    <property type="project" value="UniProtKB-KW"/>
</dbReference>
<evidence type="ECO:0000256" key="3">
    <source>
        <dbReference type="ARBA" id="ARBA00023004"/>
    </source>
</evidence>
<dbReference type="SUPFAM" id="SSF46626">
    <property type="entry name" value="Cytochrome c"/>
    <property type="match status" value="1"/>
</dbReference>
<dbReference type="InterPro" id="IPR011042">
    <property type="entry name" value="6-blade_b-propeller_TolB-like"/>
</dbReference>
<dbReference type="Gene3D" id="1.10.760.10">
    <property type="entry name" value="Cytochrome c-like domain"/>
    <property type="match status" value="1"/>
</dbReference>
<dbReference type="EMBL" id="FQUS01000024">
    <property type="protein sequence ID" value="SHG30287.1"/>
    <property type="molecule type" value="Genomic_DNA"/>
</dbReference>
<evidence type="ECO:0000259" key="5">
    <source>
        <dbReference type="PROSITE" id="PS51007"/>
    </source>
</evidence>
<dbReference type="GO" id="GO:0009055">
    <property type="term" value="F:electron transfer activity"/>
    <property type="evidence" value="ECO:0007669"/>
    <property type="project" value="InterPro"/>
</dbReference>
<evidence type="ECO:0000313" key="6">
    <source>
        <dbReference type="EMBL" id="SHG30287.1"/>
    </source>
</evidence>
<evidence type="ECO:0000256" key="1">
    <source>
        <dbReference type="ARBA" id="ARBA00022617"/>
    </source>
</evidence>
<dbReference type="PANTHER" id="PTHR19328:SF13">
    <property type="entry name" value="HIPL1 PROTEIN"/>
    <property type="match status" value="1"/>
</dbReference>
<keyword evidence="1 4" id="KW-0349">Heme</keyword>
<evidence type="ECO:0000256" key="4">
    <source>
        <dbReference type="PROSITE-ProRule" id="PRU00433"/>
    </source>
</evidence>
<dbReference type="InterPro" id="IPR009056">
    <property type="entry name" value="Cyt_c-like_dom"/>
</dbReference>
<reference evidence="6 7" key="1">
    <citation type="submission" date="2016-11" db="EMBL/GenBank/DDBJ databases">
        <authorList>
            <person name="Jaros S."/>
            <person name="Januszkiewicz K."/>
            <person name="Wedrychowicz H."/>
        </authorList>
    </citation>
    <scope>NUCLEOTIDE SEQUENCE [LARGE SCALE GENOMIC DNA]</scope>
    <source>
        <strain evidence="6 7">DSM 21986</strain>
    </source>
</reference>
<dbReference type="AlphaFoldDB" id="A0A1M5IPR6"/>
<evidence type="ECO:0000313" key="7">
    <source>
        <dbReference type="Proteomes" id="UP000184041"/>
    </source>
</evidence>
<dbReference type="InterPro" id="IPR012938">
    <property type="entry name" value="Glc/Sorbosone_DH"/>
</dbReference>
<evidence type="ECO:0000256" key="2">
    <source>
        <dbReference type="ARBA" id="ARBA00022723"/>
    </source>
</evidence>
<dbReference type="RefSeq" id="WP_084088407.1">
    <property type="nucleotide sequence ID" value="NZ_FQUS01000024.1"/>
</dbReference>
<sequence length="526" mass="57904">MRTCGRFFTVLTLALLWGCGGTDEVPSLESKAETYFTLDSTTVGVSTIASGLEVPWEITWGPDGWIWMSEQKGIVSKLNPRTGEMIEMLKLQDVYLRTTPGLLGMDIHPDQQNVPYIFLLYNTREGEEGERITLNLVRYTVGPDTLSEAEQLLEIPGGKGHNGSRLKISPGGKVMVATGEAGNEENAQDIRSLGGKILRLNVDGTVPEDNPFPGSPVWAWGFRNQQGLTYGDRGLLYTSEHGVATDDEINVIKEGRNYGWPDVEGFCDRADEQAFCADSSITEPLKAWTPTIAPAGIDYYGSANIPEWQHSLILSTLKDATLHVLPLSGEGTAIEGDRLYLEKVFGRLRDVTVSPSGDVYVATSNRDWKEQENFPMPKDDRILRLFKISEDEKIEGIKSLEEMVSDSLASFSENLSEGALIYQKHCASCHMPAGGGIHGTFPPLKGSSAVTGDKEALIRTVLTGKVEPAAEDDREYAESMPAFDFLSDSEIARILTYIRTELGNDVSEITPGEVEEVRNRLPEDEQ</sequence>
<keyword evidence="7" id="KW-1185">Reference proteome</keyword>
<dbReference type="InterPro" id="IPR036909">
    <property type="entry name" value="Cyt_c-like_dom_sf"/>
</dbReference>
<proteinExistence type="predicted"/>
<dbReference type="PANTHER" id="PTHR19328">
    <property type="entry name" value="HEDGEHOG-INTERACTING PROTEIN"/>
    <property type="match status" value="1"/>
</dbReference>
<gene>
    <name evidence="6" type="ORF">SAMN05443144_12422</name>
</gene>
<dbReference type="GO" id="GO:0020037">
    <property type="term" value="F:heme binding"/>
    <property type="evidence" value="ECO:0007669"/>
    <property type="project" value="InterPro"/>
</dbReference>
<dbReference type="STRING" id="1194090.SAMN05443144_12422"/>